<evidence type="ECO:0000256" key="4">
    <source>
        <dbReference type="RuleBase" id="RU000363"/>
    </source>
</evidence>
<protein>
    <submittedName>
        <fullName evidence="5">Putative short-chain dehydrogenase</fullName>
    </submittedName>
</protein>
<dbReference type="PRINTS" id="PR00081">
    <property type="entry name" value="GDHRDH"/>
</dbReference>
<dbReference type="EMBL" id="ML994648">
    <property type="protein sequence ID" value="KAF2182321.1"/>
    <property type="molecule type" value="Genomic_DNA"/>
</dbReference>
<dbReference type="Pfam" id="PF00106">
    <property type="entry name" value="adh_short"/>
    <property type="match status" value="1"/>
</dbReference>
<dbReference type="PRINTS" id="PR00080">
    <property type="entry name" value="SDRFAMILY"/>
</dbReference>
<dbReference type="PANTHER" id="PTHR24322">
    <property type="entry name" value="PKSB"/>
    <property type="match status" value="1"/>
</dbReference>
<evidence type="ECO:0000256" key="1">
    <source>
        <dbReference type="ARBA" id="ARBA00006484"/>
    </source>
</evidence>
<comment type="similarity">
    <text evidence="1 4">Belongs to the short-chain dehydrogenases/reductases (SDR) family.</text>
</comment>
<dbReference type="PROSITE" id="PS00061">
    <property type="entry name" value="ADH_SHORT"/>
    <property type="match status" value="1"/>
</dbReference>
<dbReference type="GO" id="GO:0016616">
    <property type="term" value="F:oxidoreductase activity, acting on the CH-OH group of donors, NAD or NADP as acceptor"/>
    <property type="evidence" value="ECO:0007669"/>
    <property type="project" value="TreeGrafter"/>
</dbReference>
<evidence type="ECO:0000313" key="5">
    <source>
        <dbReference type="EMBL" id="KAF2182321.1"/>
    </source>
</evidence>
<proteinExistence type="inferred from homology"/>
<dbReference type="Proteomes" id="UP000800200">
    <property type="component" value="Unassembled WGS sequence"/>
</dbReference>
<dbReference type="InterPro" id="IPR020904">
    <property type="entry name" value="Sc_DH/Rdtase_CS"/>
</dbReference>
<dbReference type="OrthoDB" id="10253736at2759"/>
<keyword evidence="3" id="KW-0560">Oxidoreductase</keyword>
<evidence type="ECO:0000256" key="2">
    <source>
        <dbReference type="ARBA" id="ARBA00022857"/>
    </source>
</evidence>
<organism evidence="5 6">
    <name type="scientific">Zopfia rhizophila CBS 207.26</name>
    <dbReference type="NCBI Taxonomy" id="1314779"/>
    <lineage>
        <taxon>Eukaryota</taxon>
        <taxon>Fungi</taxon>
        <taxon>Dikarya</taxon>
        <taxon>Ascomycota</taxon>
        <taxon>Pezizomycotina</taxon>
        <taxon>Dothideomycetes</taxon>
        <taxon>Dothideomycetes incertae sedis</taxon>
        <taxon>Zopfiaceae</taxon>
        <taxon>Zopfia</taxon>
    </lineage>
</organism>
<dbReference type="Gene3D" id="3.40.50.720">
    <property type="entry name" value="NAD(P)-binding Rossmann-like Domain"/>
    <property type="match status" value="1"/>
</dbReference>
<evidence type="ECO:0000313" key="6">
    <source>
        <dbReference type="Proteomes" id="UP000800200"/>
    </source>
</evidence>
<keyword evidence="2" id="KW-0521">NADP</keyword>
<reference evidence="5" key="1">
    <citation type="journal article" date="2020" name="Stud. Mycol.">
        <title>101 Dothideomycetes genomes: a test case for predicting lifestyles and emergence of pathogens.</title>
        <authorList>
            <person name="Haridas S."/>
            <person name="Albert R."/>
            <person name="Binder M."/>
            <person name="Bloem J."/>
            <person name="Labutti K."/>
            <person name="Salamov A."/>
            <person name="Andreopoulos B."/>
            <person name="Baker S."/>
            <person name="Barry K."/>
            <person name="Bills G."/>
            <person name="Bluhm B."/>
            <person name="Cannon C."/>
            <person name="Castanera R."/>
            <person name="Culley D."/>
            <person name="Daum C."/>
            <person name="Ezra D."/>
            <person name="Gonzalez J."/>
            <person name="Henrissat B."/>
            <person name="Kuo A."/>
            <person name="Liang C."/>
            <person name="Lipzen A."/>
            <person name="Lutzoni F."/>
            <person name="Magnuson J."/>
            <person name="Mondo S."/>
            <person name="Nolan M."/>
            <person name="Ohm R."/>
            <person name="Pangilinan J."/>
            <person name="Park H.-J."/>
            <person name="Ramirez L."/>
            <person name="Alfaro M."/>
            <person name="Sun H."/>
            <person name="Tritt A."/>
            <person name="Yoshinaga Y."/>
            <person name="Zwiers L.-H."/>
            <person name="Turgeon B."/>
            <person name="Goodwin S."/>
            <person name="Spatafora J."/>
            <person name="Crous P."/>
            <person name="Grigoriev I."/>
        </authorList>
    </citation>
    <scope>NUCLEOTIDE SEQUENCE</scope>
    <source>
        <strain evidence="5">CBS 207.26</strain>
    </source>
</reference>
<sequence length="326" mass="36067">MSTSRHRFLPREGFCIGPFAKAIRKTLLSPWLTLTTLLFIRLSATIGKSSPSPISEDRRIFPIAICSLIGTLLDINDLLTKHFHNNWTTDPSWNWDSEIVLVTGGSSGIGASVVKQLIFRNPKTTIIVIDHVPLTFTPPSKNHLHFYRCDLSNSAEIKTVCTRVKKEVGNPTVVFNNAGLARGKTVIDGNYADIDITFRTNIIAPFLILKEFLPEMTRRNHGHVIATSSMSSIIPPAGLADYAATKAGLASLHESLALELKHKHNAPKVRTSLIILGFTETPMFKGRTNQAHFIVPLMNVDTVGEKIVDILCSGYGKNIYLPDIMR</sequence>
<dbReference type="AlphaFoldDB" id="A0A6A6DRW1"/>
<name>A0A6A6DRW1_9PEZI</name>
<dbReference type="InterPro" id="IPR036291">
    <property type="entry name" value="NAD(P)-bd_dom_sf"/>
</dbReference>
<accession>A0A6A6DRW1</accession>
<keyword evidence="6" id="KW-1185">Reference proteome</keyword>
<evidence type="ECO:0000256" key="3">
    <source>
        <dbReference type="ARBA" id="ARBA00023002"/>
    </source>
</evidence>
<dbReference type="InterPro" id="IPR002347">
    <property type="entry name" value="SDR_fam"/>
</dbReference>
<gene>
    <name evidence="5" type="ORF">K469DRAFT_752140</name>
</gene>
<dbReference type="SUPFAM" id="SSF51735">
    <property type="entry name" value="NAD(P)-binding Rossmann-fold domains"/>
    <property type="match status" value="1"/>
</dbReference>
<dbReference type="PANTHER" id="PTHR24322:SF736">
    <property type="entry name" value="RETINOL DEHYDROGENASE 10"/>
    <property type="match status" value="1"/>
</dbReference>